<gene>
    <name evidence="1" type="ORF">QU38_02680</name>
</gene>
<comment type="caution">
    <text evidence="1">The sequence shown here is derived from an EMBL/GenBank/DDBJ whole genome shotgun (WGS) entry which is preliminary data.</text>
</comment>
<reference evidence="1 2" key="1">
    <citation type="submission" date="2015-01" db="EMBL/GenBank/DDBJ databases">
        <title>Characterization of Swiss Staphylococcus aureus strains involved in food poisoning.</title>
        <authorList>
            <person name="Crovadore J."/>
            <person name="Chablais R."/>
            <person name="Tonacini J."/>
            <person name="Schnyder B."/>
            <person name="Lefort F."/>
        </authorList>
    </citation>
    <scope>NUCLEOTIDE SEQUENCE [LARGE SCALE GENOMIC DNA]</scope>
    <source>
        <strain evidence="1 2">SA-120</strain>
    </source>
</reference>
<dbReference type="Proteomes" id="UP000032274">
    <property type="component" value="Unassembled WGS sequence"/>
</dbReference>
<protein>
    <submittedName>
        <fullName evidence="1">Uncharacterized protein</fullName>
    </submittedName>
</protein>
<evidence type="ECO:0000313" key="1">
    <source>
        <dbReference type="EMBL" id="KIU01062.1"/>
    </source>
</evidence>
<sequence length="211" mass="22530">VGIELLERRVARLLAAMLAARAGKVPIGLVEQIVGADARLVGIAPGELAPERDRLAAILRALPQRGSGGIAIGDRQVVALAARRGVQVEDQVHAVRLGPGEQRVDAAEAVLEPAVLAGDGLLLDRQGKQIIVHRQAHRVHAPARHHVDVRLARVVVEPGPVEVRRLLLADQVGDRGADAMLLARSQLAELEHIAFLQHPAAQPHAAQQDFL</sequence>
<name>A0AA40JQD8_STAAU</name>
<organism evidence="1 2">
    <name type="scientific">Staphylococcus aureus</name>
    <dbReference type="NCBI Taxonomy" id="1280"/>
    <lineage>
        <taxon>Bacteria</taxon>
        <taxon>Bacillati</taxon>
        <taxon>Bacillota</taxon>
        <taxon>Bacilli</taxon>
        <taxon>Bacillales</taxon>
        <taxon>Staphylococcaceae</taxon>
        <taxon>Staphylococcus</taxon>
    </lineage>
</organism>
<proteinExistence type="predicted"/>
<dbReference type="AlphaFoldDB" id="A0AA40JQD8"/>
<feature type="non-terminal residue" evidence="1">
    <location>
        <position position="1"/>
    </location>
</feature>
<dbReference type="EMBL" id="JXIG01000563">
    <property type="protein sequence ID" value="KIU01062.1"/>
    <property type="molecule type" value="Genomic_DNA"/>
</dbReference>
<feature type="non-terminal residue" evidence="1">
    <location>
        <position position="211"/>
    </location>
</feature>
<accession>A0AA40JQD8</accession>
<evidence type="ECO:0000313" key="2">
    <source>
        <dbReference type="Proteomes" id="UP000032274"/>
    </source>
</evidence>